<dbReference type="EMBL" id="JBHTGQ010000023">
    <property type="protein sequence ID" value="MFC7750312.1"/>
    <property type="molecule type" value="Genomic_DNA"/>
</dbReference>
<accession>A0ABW2V2D7</accession>
<evidence type="ECO:0000313" key="3">
    <source>
        <dbReference type="Proteomes" id="UP001596528"/>
    </source>
</evidence>
<dbReference type="Proteomes" id="UP001596528">
    <property type="component" value="Unassembled WGS sequence"/>
</dbReference>
<protein>
    <submittedName>
        <fullName evidence="2">Uncharacterized protein</fullName>
    </submittedName>
</protein>
<sequence length="57" mass="6226">MKRLWVKKWISGCMAFGLMLSAVLPAGAGHAAAADPQAAPELFVTEIGIEFERLYVY</sequence>
<gene>
    <name evidence="2" type="ORF">ACFQWB_10275</name>
</gene>
<dbReference type="RefSeq" id="WP_170209398.1">
    <property type="nucleotide sequence ID" value="NZ_JBHTGQ010000023.1"/>
</dbReference>
<evidence type="ECO:0000313" key="2">
    <source>
        <dbReference type="EMBL" id="MFC7750312.1"/>
    </source>
</evidence>
<keyword evidence="1" id="KW-0732">Signal</keyword>
<evidence type="ECO:0000256" key="1">
    <source>
        <dbReference type="SAM" id="SignalP"/>
    </source>
</evidence>
<proteinExistence type="predicted"/>
<reference evidence="3" key="1">
    <citation type="journal article" date="2019" name="Int. J. Syst. Evol. Microbiol.">
        <title>The Global Catalogue of Microorganisms (GCM) 10K type strain sequencing project: providing services to taxonomists for standard genome sequencing and annotation.</title>
        <authorList>
            <consortium name="The Broad Institute Genomics Platform"/>
            <consortium name="The Broad Institute Genome Sequencing Center for Infectious Disease"/>
            <person name="Wu L."/>
            <person name="Ma J."/>
        </authorList>
    </citation>
    <scope>NUCLEOTIDE SEQUENCE [LARGE SCALE GENOMIC DNA]</scope>
    <source>
        <strain evidence="3">JCM 18657</strain>
    </source>
</reference>
<keyword evidence="3" id="KW-1185">Reference proteome</keyword>
<feature type="chain" id="PRO_5046714723" evidence="1">
    <location>
        <begin position="29"/>
        <end position="57"/>
    </location>
</feature>
<organism evidence="2 3">
    <name type="scientific">Paenibacillus thermoaerophilus</name>
    <dbReference type="NCBI Taxonomy" id="1215385"/>
    <lineage>
        <taxon>Bacteria</taxon>
        <taxon>Bacillati</taxon>
        <taxon>Bacillota</taxon>
        <taxon>Bacilli</taxon>
        <taxon>Bacillales</taxon>
        <taxon>Paenibacillaceae</taxon>
        <taxon>Paenibacillus</taxon>
    </lineage>
</organism>
<name>A0ABW2V2D7_9BACL</name>
<feature type="signal peptide" evidence="1">
    <location>
        <begin position="1"/>
        <end position="28"/>
    </location>
</feature>
<comment type="caution">
    <text evidence="2">The sequence shown here is derived from an EMBL/GenBank/DDBJ whole genome shotgun (WGS) entry which is preliminary data.</text>
</comment>